<comment type="caution">
    <text evidence="1">The sequence shown here is derived from an EMBL/GenBank/DDBJ whole genome shotgun (WGS) entry which is preliminary data.</text>
</comment>
<keyword evidence="2" id="KW-1185">Reference proteome</keyword>
<organism evidence="1 2">
    <name type="scientific">Lactobacillus crispatus</name>
    <dbReference type="NCBI Taxonomy" id="47770"/>
    <lineage>
        <taxon>Bacteria</taxon>
        <taxon>Bacillati</taxon>
        <taxon>Bacillota</taxon>
        <taxon>Bacilli</taxon>
        <taxon>Lactobacillales</taxon>
        <taxon>Lactobacillaceae</taxon>
        <taxon>Lactobacillus</taxon>
    </lineage>
</organism>
<evidence type="ECO:0000313" key="2">
    <source>
        <dbReference type="Proteomes" id="UP001434419"/>
    </source>
</evidence>
<proteinExistence type="predicted"/>
<name>A0ABV2B7C0_9LACO</name>
<reference evidence="1" key="1">
    <citation type="submission" date="2024-06" db="EMBL/GenBank/DDBJ databases">
        <title>Vaginal Lactobacillus fatty acid response mechanisms reveal a metabolite-targeted strategy for bacterial vaginosis treatment.</title>
        <authorList>
            <person name="Zhu M."/>
            <person name="Blainey P.C."/>
            <person name="Bloom S.M."/>
            <person name="Kwon D.S."/>
        </authorList>
    </citation>
    <scope>NUCLEOTIDE SEQUENCE</scope>
    <source>
        <strain evidence="1">194_F1_1</strain>
    </source>
</reference>
<evidence type="ECO:0000313" key="1">
    <source>
        <dbReference type="EMBL" id="MES5149155.1"/>
    </source>
</evidence>
<protein>
    <submittedName>
        <fullName evidence="1">SIR2 family protein</fullName>
    </submittedName>
</protein>
<gene>
    <name evidence="1" type="ORF">ABVC42_04335</name>
</gene>
<dbReference type="Pfam" id="PF13289">
    <property type="entry name" value="SIR2_2"/>
    <property type="match status" value="1"/>
</dbReference>
<dbReference type="RefSeq" id="WP_005719612.1">
    <property type="nucleotide sequence ID" value="NZ_CAZZQD010000001.1"/>
</dbReference>
<accession>A0ABV2B7C0</accession>
<dbReference type="Proteomes" id="UP001434419">
    <property type="component" value="Unassembled WGS sequence"/>
</dbReference>
<dbReference type="EMBL" id="JBETVU010000012">
    <property type="protein sequence ID" value="MES5149155.1"/>
    <property type="molecule type" value="Genomic_DNA"/>
</dbReference>
<sequence length="446" mass="52263">MQLYRDKEIDIELSLPDKYNKQDKKKALSKFYRDKINPDDDNDHDFVFLEKQLHKFLKRAVLRFISKDYSNVVLLVGAGASVVTNENGNINSNYGKTMQDISWNIFNQLYGTNNLEEYLDEKDAKIFLPKDQQEKFEKVNFDDESTWFSFPLEEYISNLNLYIQDAEMSGKKVRNPSLSQAKKLKRFILLSILDSVDYNFDSTSKMPFKHDKVILKLLNLIHSDSSKLMVATTNYDLAIEKSLEKDNFTIFDGFEFGNNKEFNDDMYEWVLSKEVNNINTKQVIYKKHVIDLLKIHGSINWIEKENKVTKSTVEEVKSTIRDNSNHVKMIFPSSNKYAQSYEEPYFDLMSRFQNKLHQPNTLLVTSGFSFGDNHISRMIINAIKHNSSLDCLITDYNIHNFDKKTEQEDVNDNWSDLDDLRDRGYNIAFLKATMCSYNYDLSYYVG</sequence>